<dbReference type="AlphaFoldDB" id="A0A197JK09"/>
<gene>
    <name evidence="1" type="ORF">K457DRAFT_23831</name>
</gene>
<evidence type="ECO:0000313" key="2">
    <source>
        <dbReference type="Proteomes" id="UP000078512"/>
    </source>
</evidence>
<reference evidence="1 2" key="1">
    <citation type="submission" date="2016-05" db="EMBL/GenBank/DDBJ databases">
        <title>Genome sequencing reveals origins of a unique bacterial endosymbiosis in the earliest lineages of terrestrial Fungi.</title>
        <authorList>
            <consortium name="DOE Joint Genome Institute"/>
            <person name="Uehling J."/>
            <person name="Gryganskyi A."/>
            <person name="Hameed K."/>
            <person name="Tschaplinski T."/>
            <person name="Misztal P."/>
            <person name="Wu S."/>
            <person name="Desiro A."/>
            <person name="Vande Pol N."/>
            <person name="Du Z.-Y."/>
            <person name="Zienkiewicz A."/>
            <person name="Zienkiewicz K."/>
            <person name="Morin E."/>
            <person name="Tisserant E."/>
            <person name="Splivallo R."/>
            <person name="Hainaut M."/>
            <person name="Henrissat B."/>
            <person name="Ohm R."/>
            <person name="Kuo A."/>
            <person name="Yan J."/>
            <person name="Lipzen A."/>
            <person name="Nolan M."/>
            <person name="Labutti K."/>
            <person name="Barry K."/>
            <person name="Goldstein A."/>
            <person name="Labbe J."/>
            <person name="Schadt C."/>
            <person name="Tuskan G."/>
            <person name="Grigoriev I."/>
            <person name="Martin F."/>
            <person name="Vilgalys R."/>
            <person name="Bonito G."/>
        </authorList>
    </citation>
    <scope>NUCLEOTIDE SEQUENCE [LARGE SCALE GENOMIC DNA]</scope>
    <source>
        <strain evidence="1 2">AG-77</strain>
    </source>
</reference>
<dbReference type="EMBL" id="KV442089">
    <property type="protein sequence ID" value="OAQ24694.1"/>
    <property type="molecule type" value="Genomic_DNA"/>
</dbReference>
<dbReference type="Proteomes" id="UP000078512">
    <property type="component" value="Unassembled WGS sequence"/>
</dbReference>
<keyword evidence="2" id="KW-1185">Reference proteome</keyword>
<sequence length="158" mass="18762">MPSSSTYEGSWMMRMFSSSSSPSTLRLFKKERLRSSEEQSTYTYPRVHFPNHAGGSVEFRQLNSTRLQERRLSSSVEVNWFEQLVLTGPVLRALEWKWTHKSFWMMKGVDFRKLFQQRRLRYLDLDGWRLSSVYLHHILANNANHLQEISLRQSCGWA</sequence>
<accession>A0A197JK09</accession>
<proteinExistence type="predicted"/>
<evidence type="ECO:0000313" key="1">
    <source>
        <dbReference type="EMBL" id="OAQ24694.1"/>
    </source>
</evidence>
<protein>
    <submittedName>
        <fullName evidence="1">Uncharacterized protein</fullName>
    </submittedName>
</protein>
<dbReference type="OrthoDB" id="10646146at2759"/>
<name>A0A197JK09_9FUNG</name>
<organism evidence="1 2">
    <name type="scientific">Linnemannia elongata AG-77</name>
    <dbReference type="NCBI Taxonomy" id="1314771"/>
    <lineage>
        <taxon>Eukaryota</taxon>
        <taxon>Fungi</taxon>
        <taxon>Fungi incertae sedis</taxon>
        <taxon>Mucoromycota</taxon>
        <taxon>Mortierellomycotina</taxon>
        <taxon>Mortierellomycetes</taxon>
        <taxon>Mortierellales</taxon>
        <taxon>Mortierellaceae</taxon>
        <taxon>Linnemannia</taxon>
    </lineage>
</organism>